<protein>
    <submittedName>
        <fullName evidence="2">Metallophosphoesteras-like protein</fullName>
    </submittedName>
</protein>
<dbReference type="SUPFAM" id="SSF56300">
    <property type="entry name" value="Metallo-dependent phosphatases"/>
    <property type="match status" value="1"/>
</dbReference>
<organism evidence="2 3">
    <name type="scientific">Periconia macrospinosa</name>
    <dbReference type="NCBI Taxonomy" id="97972"/>
    <lineage>
        <taxon>Eukaryota</taxon>
        <taxon>Fungi</taxon>
        <taxon>Dikarya</taxon>
        <taxon>Ascomycota</taxon>
        <taxon>Pezizomycotina</taxon>
        <taxon>Dothideomycetes</taxon>
        <taxon>Pleosporomycetidae</taxon>
        <taxon>Pleosporales</taxon>
        <taxon>Massarineae</taxon>
        <taxon>Periconiaceae</taxon>
        <taxon>Periconia</taxon>
    </lineage>
</organism>
<dbReference type="PANTHER" id="PTHR36492">
    <property type="match status" value="1"/>
</dbReference>
<name>A0A2V1DCL8_9PLEO</name>
<dbReference type="Gene3D" id="3.60.21.10">
    <property type="match status" value="1"/>
</dbReference>
<dbReference type="Pfam" id="PF00149">
    <property type="entry name" value="Metallophos"/>
    <property type="match status" value="1"/>
</dbReference>
<dbReference type="GO" id="GO:0016787">
    <property type="term" value="F:hydrolase activity"/>
    <property type="evidence" value="ECO:0007669"/>
    <property type="project" value="InterPro"/>
</dbReference>
<evidence type="ECO:0000259" key="1">
    <source>
        <dbReference type="Pfam" id="PF00149"/>
    </source>
</evidence>
<dbReference type="InterPro" id="IPR029052">
    <property type="entry name" value="Metallo-depent_PP-like"/>
</dbReference>
<sequence length="324" mass="37079">MDPLVATAIEAPDVHPPTPPPAALPPTQPGRLWAISDIHLSYKTNREAWERLLPKQNDGLILCGDIGESLEHLRTAFTTATACFRQVFWCPGNHELYTMPSQKQHGARGYDKYQECVEVAREFGVVTPEDDYVLWDGEGGPCLIAPIFVLYDYSFRPSHVRLEDALDWAREQNIEATDEHLLHPDPYESRIAWCHARVRETEEKLAAANAAHPDTKLVILGHWPLREDLVKLPLVPRFSLWCGTKKTEDWHTRFNAKVIVSGHLHIRRTDWRDATRFEEVSLGYPRQWQDCQDRGLDVNDLLREILPGPSAPPVSDATQWRRYG</sequence>
<dbReference type="STRING" id="97972.A0A2V1DCL8"/>
<dbReference type="AlphaFoldDB" id="A0A2V1DCL8"/>
<dbReference type="OrthoDB" id="550558at2759"/>
<accession>A0A2V1DCL8</accession>
<evidence type="ECO:0000313" key="2">
    <source>
        <dbReference type="EMBL" id="PVH95811.1"/>
    </source>
</evidence>
<dbReference type="InterPro" id="IPR004843">
    <property type="entry name" value="Calcineurin-like_PHP"/>
</dbReference>
<feature type="domain" description="Calcineurin-like phosphoesterase" evidence="1">
    <location>
        <begin position="31"/>
        <end position="266"/>
    </location>
</feature>
<proteinExistence type="predicted"/>
<dbReference type="Proteomes" id="UP000244855">
    <property type="component" value="Unassembled WGS sequence"/>
</dbReference>
<reference evidence="2 3" key="1">
    <citation type="journal article" date="2018" name="Sci. Rep.">
        <title>Comparative genomics provides insights into the lifestyle and reveals functional heterogeneity of dark septate endophytic fungi.</title>
        <authorList>
            <person name="Knapp D.G."/>
            <person name="Nemeth J.B."/>
            <person name="Barry K."/>
            <person name="Hainaut M."/>
            <person name="Henrissat B."/>
            <person name="Johnson J."/>
            <person name="Kuo A."/>
            <person name="Lim J.H.P."/>
            <person name="Lipzen A."/>
            <person name="Nolan M."/>
            <person name="Ohm R.A."/>
            <person name="Tamas L."/>
            <person name="Grigoriev I.V."/>
            <person name="Spatafora J.W."/>
            <person name="Nagy L.G."/>
            <person name="Kovacs G.M."/>
        </authorList>
    </citation>
    <scope>NUCLEOTIDE SEQUENCE [LARGE SCALE GENOMIC DNA]</scope>
    <source>
        <strain evidence="2 3">DSE2036</strain>
    </source>
</reference>
<dbReference type="EMBL" id="KZ805483">
    <property type="protein sequence ID" value="PVH95811.1"/>
    <property type="molecule type" value="Genomic_DNA"/>
</dbReference>
<gene>
    <name evidence="2" type="ORF">DM02DRAFT_138615</name>
</gene>
<keyword evidence="3" id="KW-1185">Reference proteome</keyword>
<dbReference type="InterPro" id="IPR052963">
    <property type="entry name" value="Pantetheine_PDE"/>
</dbReference>
<dbReference type="PANTHER" id="PTHR36492:SF2">
    <property type="entry name" value="[ACYL-CARRIER-PROTEIN] PHOSPHODIESTERASE PPTH"/>
    <property type="match status" value="1"/>
</dbReference>
<evidence type="ECO:0000313" key="3">
    <source>
        <dbReference type="Proteomes" id="UP000244855"/>
    </source>
</evidence>